<dbReference type="RefSeq" id="WP_072703162.1">
    <property type="nucleotide sequence ID" value="NZ_FMJB01000015.1"/>
</dbReference>
<dbReference type="PROSITE" id="PS51549">
    <property type="entry name" value="DM13"/>
    <property type="match status" value="1"/>
</dbReference>
<dbReference type="Proteomes" id="UP000184085">
    <property type="component" value="Unassembled WGS sequence"/>
</dbReference>
<keyword evidence="3" id="KW-1185">Reference proteome</keyword>
<reference evidence="3" key="1">
    <citation type="submission" date="2016-09" db="EMBL/GenBank/DDBJ databases">
        <authorList>
            <person name="Wibberg D."/>
        </authorList>
    </citation>
    <scope>NUCLEOTIDE SEQUENCE [LARGE SCALE GENOMIC DNA]</scope>
</reference>
<proteinExistence type="predicted"/>
<gene>
    <name evidence="2" type="ORF">KARMA_0377</name>
</gene>
<dbReference type="AlphaFoldDB" id="A0A1M4MX09"/>
<protein>
    <recommendedName>
        <fullName evidence="1">DM13 domain-containing protein</fullName>
    </recommendedName>
</protein>
<dbReference type="InterPro" id="IPR019545">
    <property type="entry name" value="DM13_domain"/>
</dbReference>
<evidence type="ECO:0000313" key="3">
    <source>
        <dbReference type="Proteomes" id="UP000184085"/>
    </source>
</evidence>
<sequence length="116" mass="12768">MILQGEFSGRSGHEMTGRFTLRRVRGGYRLITSNDFFFDAAAPAPAWALGDPDQSPYPGLVADSIWHKLEPFSPVSGIQYLRVPDHDCFRAARAVITWCTLTKIPLGEGRVTSATA</sequence>
<dbReference type="EMBL" id="FMJB01000015">
    <property type="protein sequence ID" value="SCM66204.1"/>
    <property type="molecule type" value="Genomic_DNA"/>
</dbReference>
<evidence type="ECO:0000313" key="2">
    <source>
        <dbReference type="EMBL" id="SCM66204.1"/>
    </source>
</evidence>
<name>A0A1M4MX09_9RHOB</name>
<accession>A0A1M4MX09</accession>
<organism evidence="2 3">
    <name type="scientific">Donghicola eburneus</name>
    <dbReference type="NCBI Taxonomy" id="393278"/>
    <lineage>
        <taxon>Bacteria</taxon>
        <taxon>Pseudomonadati</taxon>
        <taxon>Pseudomonadota</taxon>
        <taxon>Alphaproteobacteria</taxon>
        <taxon>Rhodobacterales</taxon>
        <taxon>Roseobacteraceae</taxon>
        <taxon>Donghicola</taxon>
    </lineage>
</organism>
<feature type="domain" description="DM13" evidence="1">
    <location>
        <begin position="5"/>
        <end position="112"/>
    </location>
</feature>
<evidence type="ECO:0000259" key="1">
    <source>
        <dbReference type="PROSITE" id="PS51549"/>
    </source>
</evidence>